<dbReference type="RefSeq" id="WP_399656369.1">
    <property type="nucleotide sequence ID" value="NZ_JBITYG010000013.1"/>
</dbReference>
<feature type="domain" description="Cell envelope-related transcriptional attenuator" evidence="4">
    <location>
        <begin position="170"/>
        <end position="326"/>
    </location>
</feature>
<accession>A0ABW8CGL6</accession>
<dbReference type="InterPro" id="IPR027381">
    <property type="entry name" value="LytR/CpsA/Psr_C"/>
</dbReference>
<dbReference type="PANTHER" id="PTHR33392:SF6">
    <property type="entry name" value="POLYISOPRENYL-TEICHOIC ACID--PEPTIDOGLYCAN TEICHOIC ACID TRANSFERASE TAGU"/>
    <property type="match status" value="1"/>
</dbReference>
<name>A0ABW8CGL6_9ACTN</name>
<comment type="similarity">
    <text evidence="1">Belongs to the LytR/CpsA/Psr (LCP) family.</text>
</comment>
<feature type="compositionally biased region" description="Low complexity" evidence="2">
    <location>
        <begin position="417"/>
        <end position="437"/>
    </location>
</feature>
<dbReference type="PANTHER" id="PTHR33392">
    <property type="entry name" value="POLYISOPRENYL-TEICHOIC ACID--PEPTIDOGLYCAN TEICHOIC ACID TRANSFERASE TAGU"/>
    <property type="match status" value="1"/>
</dbReference>
<dbReference type="Gene3D" id="3.40.630.190">
    <property type="entry name" value="LCP protein"/>
    <property type="match status" value="1"/>
</dbReference>
<dbReference type="Gene3D" id="3.30.70.2390">
    <property type="match status" value="1"/>
</dbReference>
<protein>
    <submittedName>
        <fullName evidence="6">LCP family protein</fullName>
    </submittedName>
</protein>
<feature type="compositionally biased region" description="Low complexity" evidence="2">
    <location>
        <begin position="475"/>
        <end position="488"/>
    </location>
</feature>
<dbReference type="NCBIfam" id="TIGR00350">
    <property type="entry name" value="lytR_cpsA_psr"/>
    <property type="match status" value="1"/>
</dbReference>
<evidence type="ECO:0000259" key="4">
    <source>
        <dbReference type="Pfam" id="PF03816"/>
    </source>
</evidence>
<dbReference type="Pfam" id="PF13399">
    <property type="entry name" value="LytR_C"/>
    <property type="match status" value="1"/>
</dbReference>
<keyword evidence="3" id="KW-0472">Membrane</keyword>
<gene>
    <name evidence="6" type="ORF">ACIGXA_34195</name>
</gene>
<sequence length="580" mass="61100">MEHRRNRGAATRSDVPAQNGPSELGWDDSLYRSDAGEAGADPYSDDASRTPGPPSAETSRQAAGSGHRRGGSRSRKAPRSRRRRALRWIGIGTAVAVLGTAGAGWAYYEHLNANIKKDELNLSDAKLSKPQANAEGQTPLNILLMGSDSRNSDENVKLGGAADTRGEKPRADVQMLLHLSADRTNMTVISIPRDTRVAIPKCTDPHDGTVYQKSEDIINASLTHGGPGCTVATWEEMTGISIDHFMMVDFAGVVKMADAIGGVPVCVDKNIYDKQSGLKLKAGTTTIKDEQALQWLRTRHGFEDGTDLGRTHAQHMYMNSMIRELKKGAKLTDPGQLTGLAEAATKSVTVDTGLGTVKKLYDLGNELKKVPANRITMTTMPWDWDPKNKAHVIPKPGDADKLFALVRADNPVDGKAKAPTPGAATATASPADPAAPKGEIDVSVRNGTATASQAAVSGRAKTIAGRLGTLGFTRAAPDTTPQPQADTTVSYPSATLKGDAQAVAKALGLPDSAVRSSKSVTKVTVVIGSDWRSGTTYPKTAGGSGSGAPDKAPSTSSALNGADTSACMKVNTYPGAHYVW</sequence>
<evidence type="ECO:0000256" key="1">
    <source>
        <dbReference type="ARBA" id="ARBA00006068"/>
    </source>
</evidence>
<organism evidence="6 7">
    <name type="scientific">Streptomyces fildesensis</name>
    <dbReference type="NCBI Taxonomy" id="375757"/>
    <lineage>
        <taxon>Bacteria</taxon>
        <taxon>Bacillati</taxon>
        <taxon>Actinomycetota</taxon>
        <taxon>Actinomycetes</taxon>
        <taxon>Kitasatosporales</taxon>
        <taxon>Streptomycetaceae</taxon>
        <taxon>Streptomyces</taxon>
    </lineage>
</organism>
<evidence type="ECO:0000313" key="6">
    <source>
        <dbReference type="EMBL" id="MFI9105568.1"/>
    </source>
</evidence>
<reference evidence="6 7" key="1">
    <citation type="submission" date="2024-10" db="EMBL/GenBank/DDBJ databases">
        <title>The Natural Products Discovery Center: Release of the First 8490 Sequenced Strains for Exploring Actinobacteria Biosynthetic Diversity.</title>
        <authorList>
            <person name="Kalkreuter E."/>
            <person name="Kautsar S.A."/>
            <person name="Yang D."/>
            <person name="Bader C.D."/>
            <person name="Teijaro C.N."/>
            <person name="Fluegel L."/>
            <person name="Davis C.M."/>
            <person name="Simpson J.R."/>
            <person name="Lauterbach L."/>
            <person name="Steele A.D."/>
            <person name="Gui C."/>
            <person name="Meng S."/>
            <person name="Li G."/>
            <person name="Viehrig K."/>
            <person name="Ye F."/>
            <person name="Su P."/>
            <person name="Kiefer A.F."/>
            <person name="Nichols A."/>
            <person name="Cepeda A.J."/>
            <person name="Yan W."/>
            <person name="Fan B."/>
            <person name="Jiang Y."/>
            <person name="Adhikari A."/>
            <person name="Zheng C.-J."/>
            <person name="Schuster L."/>
            <person name="Cowan T.M."/>
            <person name="Smanski M.J."/>
            <person name="Chevrette M.G."/>
            <person name="De Carvalho L.P.S."/>
            <person name="Shen B."/>
        </authorList>
    </citation>
    <scope>NUCLEOTIDE SEQUENCE [LARGE SCALE GENOMIC DNA]</scope>
    <source>
        <strain evidence="6 7">NPDC053399</strain>
    </source>
</reference>
<comment type="caution">
    <text evidence="6">The sequence shown here is derived from an EMBL/GenBank/DDBJ whole genome shotgun (WGS) entry which is preliminary data.</text>
</comment>
<dbReference type="InterPro" id="IPR050922">
    <property type="entry name" value="LytR/CpsA/Psr_CW_biosynth"/>
</dbReference>
<feature type="domain" description="LytR/CpsA/Psr regulator C-terminal" evidence="5">
    <location>
        <begin position="440"/>
        <end position="531"/>
    </location>
</feature>
<keyword evidence="3" id="KW-1133">Transmembrane helix</keyword>
<keyword evidence="7" id="KW-1185">Reference proteome</keyword>
<feature type="transmembrane region" description="Helical" evidence="3">
    <location>
        <begin position="85"/>
        <end position="108"/>
    </location>
</feature>
<evidence type="ECO:0000256" key="3">
    <source>
        <dbReference type="SAM" id="Phobius"/>
    </source>
</evidence>
<feature type="region of interest" description="Disordered" evidence="2">
    <location>
        <begin position="534"/>
        <end position="561"/>
    </location>
</feature>
<dbReference type="Pfam" id="PF03816">
    <property type="entry name" value="LytR_cpsA_psr"/>
    <property type="match status" value="1"/>
</dbReference>
<dbReference type="InterPro" id="IPR004474">
    <property type="entry name" value="LytR_CpsA_psr"/>
</dbReference>
<dbReference type="Proteomes" id="UP001614394">
    <property type="component" value="Unassembled WGS sequence"/>
</dbReference>
<feature type="compositionally biased region" description="Basic residues" evidence="2">
    <location>
        <begin position="66"/>
        <end position="82"/>
    </location>
</feature>
<feature type="region of interest" description="Disordered" evidence="2">
    <location>
        <begin position="1"/>
        <end position="82"/>
    </location>
</feature>
<keyword evidence="3" id="KW-0812">Transmembrane</keyword>
<evidence type="ECO:0000256" key="2">
    <source>
        <dbReference type="SAM" id="MobiDB-lite"/>
    </source>
</evidence>
<evidence type="ECO:0000313" key="7">
    <source>
        <dbReference type="Proteomes" id="UP001614394"/>
    </source>
</evidence>
<proteinExistence type="inferred from homology"/>
<evidence type="ECO:0000259" key="5">
    <source>
        <dbReference type="Pfam" id="PF13399"/>
    </source>
</evidence>
<feature type="region of interest" description="Disordered" evidence="2">
    <location>
        <begin position="413"/>
        <end position="439"/>
    </location>
</feature>
<feature type="region of interest" description="Disordered" evidence="2">
    <location>
        <begin position="472"/>
        <end position="491"/>
    </location>
</feature>
<dbReference type="EMBL" id="JBITYG010000013">
    <property type="protein sequence ID" value="MFI9105568.1"/>
    <property type="molecule type" value="Genomic_DNA"/>
</dbReference>